<evidence type="ECO:0000256" key="8">
    <source>
        <dbReference type="ARBA" id="ARBA00023274"/>
    </source>
</evidence>
<dbReference type="KEGG" id="tva:4753488"/>
<dbReference type="GO" id="GO:0000398">
    <property type="term" value="P:mRNA splicing, via spliceosome"/>
    <property type="evidence" value="ECO:0000318"/>
    <property type="project" value="GO_Central"/>
</dbReference>
<reference evidence="10" key="1">
    <citation type="submission" date="2006-10" db="EMBL/GenBank/DDBJ databases">
        <authorList>
            <person name="Amadeo P."/>
            <person name="Zhao Q."/>
            <person name="Wortman J."/>
            <person name="Fraser-Liggett C."/>
            <person name="Carlton J."/>
        </authorList>
    </citation>
    <scope>NUCLEOTIDE SEQUENCE</scope>
    <source>
        <strain evidence="10">G3</strain>
    </source>
</reference>
<dbReference type="RefSeq" id="XP_001308656.1">
    <property type="nucleotide sequence ID" value="XM_001308655.1"/>
</dbReference>
<feature type="domain" description="Sm" evidence="9">
    <location>
        <begin position="2"/>
        <end position="76"/>
    </location>
</feature>
<gene>
    <name evidence="10" type="ORF">TVAG_123170</name>
</gene>
<accession>A2FH88</accession>
<dbReference type="SMART" id="SM00651">
    <property type="entry name" value="Sm"/>
    <property type="match status" value="1"/>
</dbReference>
<dbReference type="VEuPathDB" id="TrichDB:TVAGG3_0181460"/>
<dbReference type="InterPro" id="IPR016654">
    <property type="entry name" value="U6_snRNA_Lsm2"/>
</dbReference>
<dbReference type="GO" id="GO:0003723">
    <property type="term" value="F:RNA binding"/>
    <property type="evidence" value="ECO:0007669"/>
    <property type="project" value="UniProtKB-KW"/>
</dbReference>
<keyword evidence="8" id="KW-0687">Ribonucleoprotein</keyword>
<dbReference type="FunCoup" id="A2FH88">
    <property type="interactions" value="895"/>
</dbReference>
<keyword evidence="7" id="KW-0539">Nucleus</keyword>
<dbReference type="SUPFAM" id="SSF50182">
    <property type="entry name" value="Sm-like ribonucleoproteins"/>
    <property type="match status" value="1"/>
</dbReference>
<dbReference type="PROSITE" id="PS52002">
    <property type="entry name" value="SM"/>
    <property type="match status" value="1"/>
</dbReference>
<keyword evidence="5" id="KW-0694">RNA-binding</keyword>
<dbReference type="GO" id="GO:0071011">
    <property type="term" value="C:precatalytic spliceosome"/>
    <property type="evidence" value="ECO:0000318"/>
    <property type="project" value="GO_Central"/>
</dbReference>
<reference evidence="10" key="2">
    <citation type="journal article" date="2007" name="Science">
        <title>Draft genome sequence of the sexually transmitted pathogen Trichomonas vaginalis.</title>
        <authorList>
            <person name="Carlton J.M."/>
            <person name="Hirt R.P."/>
            <person name="Silva J.C."/>
            <person name="Delcher A.L."/>
            <person name="Schatz M."/>
            <person name="Zhao Q."/>
            <person name="Wortman J.R."/>
            <person name="Bidwell S.L."/>
            <person name="Alsmark U.C.M."/>
            <person name="Besteiro S."/>
            <person name="Sicheritz-Ponten T."/>
            <person name="Noel C.J."/>
            <person name="Dacks J.B."/>
            <person name="Foster P.G."/>
            <person name="Simillion C."/>
            <person name="Van de Peer Y."/>
            <person name="Miranda-Saavedra D."/>
            <person name="Barton G.J."/>
            <person name="Westrop G.D."/>
            <person name="Mueller S."/>
            <person name="Dessi D."/>
            <person name="Fiori P.L."/>
            <person name="Ren Q."/>
            <person name="Paulsen I."/>
            <person name="Zhang H."/>
            <person name="Bastida-Corcuera F.D."/>
            <person name="Simoes-Barbosa A."/>
            <person name="Brown M.T."/>
            <person name="Hayes R.D."/>
            <person name="Mukherjee M."/>
            <person name="Okumura C.Y."/>
            <person name="Schneider R."/>
            <person name="Smith A.J."/>
            <person name="Vanacova S."/>
            <person name="Villalvazo M."/>
            <person name="Haas B.J."/>
            <person name="Pertea M."/>
            <person name="Feldblyum T.V."/>
            <person name="Utterback T.R."/>
            <person name="Shu C.L."/>
            <person name="Osoegawa K."/>
            <person name="de Jong P.J."/>
            <person name="Hrdy I."/>
            <person name="Horvathova L."/>
            <person name="Zubacova Z."/>
            <person name="Dolezal P."/>
            <person name="Malik S.B."/>
            <person name="Logsdon J.M. Jr."/>
            <person name="Henze K."/>
            <person name="Gupta A."/>
            <person name="Wang C.C."/>
            <person name="Dunne R.L."/>
            <person name="Upcroft J.A."/>
            <person name="Upcroft P."/>
            <person name="White O."/>
            <person name="Salzberg S.L."/>
            <person name="Tang P."/>
            <person name="Chiu C.-H."/>
            <person name="Lee Y.-S."/>
            <person name="Embley T.M."/>
            <person name="Coombs G.H."/>
            <person name="Mottram J.C."/>
            <person name="Tachezy J."/>
            <person name="Fraser-Liggett C.M."/>
            <person name="Johnson P.J."/>
        </authorList>
    </citation>
    <scope>NUCLEOTIDE SEQUENCE [LARGE SCALE GENOMIC DNA]</scope>
    <source>
        <strain evidence="10">G3</strain>
    </source>
</reference>
<dbReference type="GO" id="GO:0000932">
    <property type="term" value="C:P-body"/>
    <property type="evidence" value="ECO:0000318"/>
    <property type="project" value="GO_Central"/>
</dbReference>
<proteinExistence type="inferred from homology"/>
<dbReference type="PANTHER" id="PTHR13829:SF2">
    <property type="entry name" value="U6 SNRNA-ASSOCIATED SM-LIKE PROTEIN LSM2"/>
    <property type="match status" value="1"/>
</dbReference>
<dbReference type="GO" id="GO:0071013">
    <property type="term" value="C:catalytic step 2 spliceosome"/>
    <property type="evidence" value="ECO:0000318"/>
    <property type="project" value="GO_Central"/>
</dbReference>
<comment type="similarity">
    <text evidence="2">Belongs to the snRNP Sm proteins family.</text>
</comment>
<dbReference type="GO" id="GO:0046540">
    <property type="term" value="C:U4/U6 x U5 tri-snRNP complex"/>
    <property type="evidence" value="ECO:0000318"/>
    <property type="project" value="GO_Central"/>
</dbReference>
<evidence type="ECO:0000259" key="9">
    <source>
        <dbReference type="PROSITE" id="PS52002"/>
    </source>
</evidence>
<evidence type="ECO:0000256" key="7">
    <source>
        <dbReference type="ARBA" id="ARBA00023242"/>
    </source>
</evidence>
<keyword evidence="11" id="KW-1185">Reference proteome</keyword>
<sequence>MLFLHVFRTLQGKRITVHVKNGIVIEGTLQSIDHFYNIKLINTETKDAGNLNMVSTLSTAYIRGTSVLYIELPKDEIDLNILHDATRRQEETEK</sequence>
<dbReference type="InterPro" id="IPR001163">
    <property type="entry name" value="Sm_dom_euk/arc"/>
</dbReference>
<evidence type="ECO:0000256" key="5">
    <source>
        <dbReference type="ARBA" id="ARBA00022884"/>
    </source>
</evidence>
<evidence type="ECO:0000256" key="6">
    <source>
        <dbReference type="ARBA" id="ARBA00023187"/>
    </source>
</evidence>
<dbReference type="Pfam" id="PF01423">
    <property type="entry name" value="LSM"/>
    <property type="match status" value="1"/>
</dbReference>
<dbReference type="InterPro" id="IPR010920">
    <property type="entry name" value="LSM_dom_sf"/>
</dbReference>
<dbReference type="SMR" id="A2FH88"/>
<protein>
    <submittedName>
        <fullName evidence="10">Sm protein</fullName>
    </submittedName>
</protein>
<dbReference type="AlphaFoldDB" id="A2FH88"/>
<evidence type="ECO:0000256" key="1">
    <source>
        <dbReference type="ARBA" id="ARBA00004123"/>
    </source>
</evidence>
<dbReference type="OrthoDB" id="10256176at2759"/>
<dbReference type="VEuPathDB" id="TrichDB:TVAG_123170"/>
<evidence type="ECO:0000256" key="2">
    <source>
        <dbReference type="ARBA" id="ARBA00006850"/>
    </source>
</evidence>
<keyword evidence="3" id="KW-0507">mRNA processing</keyword>
<comment type="subcellular location">
    <subcellularLocation>
        <location evidence="1">Nucleus</location>
    </subcellularLocation>
</comment>
<dbReference type="eggNOG" id="KOG3448">
    <property type="taxonomic scope" value="Eukaryota"/>
</dbReference>
<dbReference type="PANTHER" id="PTHR13829">
    <property type="entry name" value="SNRNP CORE PROTEIN FAMILY MEMBER"/>
    <property type="match status" value="1"/>
</dbReference>
<evidence type="ECO:0000256" key="3">
    <source>
        <dbReference type="ARBA" id="ARBA00022664"/>
    </source>
</evidence>
<dbReference type="Gene3D" id="2.30.30.100">
    <property type="match status" value="1"/>
</dbReference>
<keyword evidence="6" id="KW-0508">mRNA splicing</keyword>
<dbReference type="GO" id="GO:0005688">
    <property type="term" value="C:U6 snRNP"/>
    <property type="evidence" value="ECO:0000318"/>
    <property type="project" value="GO_Central"/>
</dbReference>
<dbReference type="STRING" id="5722.A2FH88"/>
<keyword evidence="4" id="KW-0747">Spliceosome</keyword>
<evidence type="ECO:0000256" key="4">
    <source>
        <dbReference type="ARBA" id="ARBA00022728"/>
    </source>
</evidence>
<dbReference type="EMBL" id="DS113791">
    <property type="protein sequence ID" value="EAX95726.1"/>
    <property type="molecule type" value="Genomic_DNA"/>
</dbReference>
<evidence type="ECO:0000313" key="11">
    <source>
        <dbReference type="Proteomes" id="UP000001542"/>
    </source>
</evidence>
<dbReference type="GO" id="GO:1990726">
    <property type="term" value="C:Lsm1-7-Pat1 complex"/>
    <property type="evidence" value="ECO:0000318"/>
    <property type="project" value="GO_Central"/>
</dbReference>
<dbReference type="InParanoid" id="A2FH88"/>
<organism evidence="10 11">
    <name type="scientific">Trichomonas vaginalis (strain ATCC PRA-98 / G3)</name>
    <dbReference type="NCBI Taxonomy" id="412133"/>
    <lineage>
        <taxon>Eukaryota</taxon>
        <taxon>Metamonada</taxon>
        <taxon>Parabasalia</taxon>
        <taxon>Trichomonadida</taxon>
        <taxon>Trichomonadidae</taxon>
        <taxon>Trichomonas</taxon>
    </lineage>
</organism>
<dbReference type="Proteomes" id="UP000001542">
    <property type="component" value="Unassembled WGS sequence"/>
</dbReference>
<dbReference type="InterPro" id="IPR047575">
    <property type="entry name" value="Sm"/>
</dbReference>
<evidence type="ECO:0000313" key="10">
    <source>
        <dbReference type="EMBL" id="EAX95726.1"/>
    </source>
</evidence>
<dbReference type="CDD" id="cd01725">
    <property type="entry name" value="LSm2"/>
    <property type="match status" value="1"/>
</dbReference>
<name>A2FH88_TRIV3</name>
<dbReference type="OMA" id="DNISCTD"/>